<protein>
    <submittedName>
        <fullName evidence="1">Uncharacterized protein</fullName>
    </submittedName>
</protein>
<evidence type="ECO:0000313" key="1">
    <source>
        <dbReference type="EMBL" id="KAJ8888191.1"/>
    </source>
</evidence>
<keyword evidence="2" id="KW-1185">Reference proteome</keyword>
<dbReference type="EMBL" id="JARBHB010000003">
    <property type="protein sequence ID" value="KAJ8888191.1"/>
    <property type="molecule type" value="Genomic_DNA"/>
</dbReference>
<proteinExistence type="predicted"/>
<evidence type="ECO:0000313" key="2">
    <source>
        <dbReference type="Proteomes" id="UP001159363"/>
    </source>
</evidence>
<comment type="caution">
    <text evidence="1">The sequence shown here is derived from an EMBL/GenBank/DDBJ whole genome shotgun (WGS) entry which is preliminary data.</text>
</comment>
<accession>A0ABQ9HV04</accession>
<dbReference type="PANTHER" id="PTHR45749:SF21">
    <property type="entry name" value="DUF4371 DOMAIN-CONTAINING PROTEIN"/>
    <property type="match status" value="1"/>
</dbReference>
<organism evidence="1 2">
    <name type="scientific">Dryococelus australis</name>
    <dbReference type="NCBI Taxonomy" id="614101"/>
    <lineage>
        <taxon>Eukaryota</taxon>
        <taxon>Metazoa</taxon>
        <taxon>Ecdysozoa</taxon>
        <taxon>Arthropoda</taxon>
        <taxon>Hexapoda</taxon>
        <taxon>Insecta</taxon>
        <taxon>Pterygota</taxon>
        <taxon>Neoptera</taxon>
        <taxon>Polyneoptera</taxon>
        <taxon>Phasmatodea</taxon>
        <taxon>Verophasmatodea</taxon>
        <taxon>Anareolatae</taxon>
        <taxon>Phasmatidae</taxon>
        <taxon>Eurycanthinae</taxon>
        <taxon>Dryococelus</taxon>
    </lineage>
</organism>
<dbReference type="Proteomes" id="UP001159363">
    <property type="component" value="Chromosome 3"/>
</dbReference>
<sequence length="130" mass="14929">MKRARLEVPSESTIVSFFKKLKTYGDVKPVVVWLFGVLHSIMEISCSSWKNEVRCLKNWLAKRDKWLSGDIQNEIIEIPEHMLRRELAEDVKKSIDYGLIADGTTDISGQEQFTICLRCVDQVSLVVQTV</sequence>
<reference evidence="1 2" key="1">
    <citation type="submission" date="2023-02" db="EMBL/GenBank/DDBJ databases">
        <title>LHISI_Scaffold_Assembly.</title>
        <authorList>
            <person name="Stuart O.P."/>
            <person name="Cleave R."/>
            <person name="Magrath M.J.L."/>
            <person name="Mikheyev A.S."/>
        </authorList>
    </citation>
    <scope>NUCLEOTIDE SEQUENCE [LARGE SCALE GENOMIC DNA]</scope>
    <source>
        <strain evidence="1">Daus_M_001</strain>
        <tissue evidence="1">Leg muscle</tissue>
    </source>
</reference>
<gene>
    <name evidence="1" type="ORF">PR048_007678</name>
</gene>
<name>A0ABQ9HV04_9NEOP</name>
<dbReference type="PANTHER" id="PTHR45749">
    <property type="match status" value="1"/>
</dbReference>